<evidence type="ECO:0000313" key="3">
    <source>
        <dbReference type="EMBL" id="EAJ9198021.1"/>
    </source>
</evidence>
<dbReference type="SUPFAM" id="SSF103515">
    <property type="entry name" value="Autotransporter"/>
    <property type="match status" value="1"/>
</dbReference>
<evidence type="ECO:0000313" key="4">
    <source>
        <dbReference type="Proteomes" id="UP000382436"/>
    </source>
</evidence>
<dbReference type="InterPro" id="IPR005546">
    <property type="entry name" value="Autotransporte_beta"/>
</dbReference>
<dbReference type="Pfam" id="PF03797">
    <property type="entry name" value="Autotransporter"/>
    <property type="match status" value="1"/>
</dbReference>
<dbReference type="InterPro" id="IPR036709">
    <property type="entry name" value="Autotransporte_beta_dom_sf"/>
</dbReference>
<dbReference type="EMBL" id="AABKAB010000012">
    <property type="protein sequence ID" value="EAH8157580.1"/>
    <property type="molecule type" value="Genomic_DNA"/>
</dbReference>
<gene>
    <name evidence="3" type="ORF">BZ274_07595</name>
    <name evidence="2" type="ORF">ES716_06560</name>
</gene>
<reference evidence="3 4" key="1">
    <citation type="submission" date="2018-05" db="EMBL/GenBank/DDBJ databases">
        <authorList>
            <consortium name="PulseNet: The National Subtyping Network for Foodborne Disease Surveillance"/>
            <person name="Tarr C.L."/>
            <person name="Trees E."/>
            <person name="Katz L.S."/>
            <person name="Carleton-Romer H.A."/>
            <person name="Stroika S."/>
            <person name="Kucerova Z."/>
            <person name="Roache K.F."/>
            <person name="Sabol A.L."/>
            <person name="Besser J."/>
            <person name="Gerner-Smidt P."/>
        </authorList>
    </citation>
    <scope>NUCLEOTIDE SEQUENCE [LARGE SCALE GENOMIC DNA]</scope>
    <source>
        <strain evidence="3 4">PNUSAC001435</strain>
        <strain evidence="2 5">PNUSAC007828</strain>
    </source>
</reference>
<protein>
    <submittedName>
        <fullName evidence="3">Autotransporter outer membrane beta-barrel domain-containing protein</fullName>
    </submittedName>
</protein>
<comment type="caution">
    <text evidence="3">The sequence shown here is derived from an EMBL/GenBank/DDBJ whole genome shotgun (WGS) entry which is preliminary data.</text>
</comment>
<dbReference type="GO" id="GO:0019867">
    <property type="term" value="C:outer membrane"/>
    <property type="evidence" value="ECO:0007669"/>
    <property type="project" value="InterPro"/>
</dbReference>
<name>A0A644SCD9_CAMCO</name>
<dbReference type="InterPro" id="IPR006315">
    <property type="entry name" value="OM_autotransptr_brl_dom"/>
</dbReference>
<sequence length="215" mass="24736">MLNFTQTKLNSSSLDVTSKGYGLGQYLSFLFQNDLYLDFVLRYIRYQNDMSASFLPNVNLPLNSGISNNIITSLELGYRKYIQNFYLEPQIELISGYVDSIHLHNENVDIKLDSYMPLVLKSAFFIGANNIKDAKLNLRAGFGYMSDLKKSGQKTFTDNLGTRHFDGLKDDRVFINLNTSYEISRNTRLSLDFEKSFLGDLNIDWSMNANLRYSF</sequence>
<evidence type="ECO:0000259" key="1">
    <source>
        <dbReference type="Pfam" id="PF03797"/>
    </source>
</evidence>
<dbReference type="Proteomes" id="UP000576616">
    <property type="component" value="Unassembled WGS sequence"/>
</dbReference>
<organism evidence="3 4">
    <name type="scientific">Campylobacter coli</name>
    <dbReference type="NCBI Taxonomy" id="195"/>
    <lineage>
        <taxon>Bacteria</taxon>
        <taxon>Pseudomonadati</taxon>
        <taxon>Campylobacterota</taxon>
        <taxon>Epsilonproteobacteria</taxon>
        <taxon>Campylobacterales</taxon>
        <taxon>Campylobacteraceae</taxon>
        <taxon>Campylobacter</taxon>
    </lineage>
</organism>
<accession>A0A644SCD9</accession>
<proteinExistence type="predicted"/>
<dbReference type="EMBL" id="AACBVJ010000015">
    <property type="protein sequence ID" value="EAJ9198021.1"/>
    <property type="molecule type" value="Genomic_DNA"/>
</dbReference>
<dbReference type="Proteomes" id="UP000382436">
    <property type="component" value="Unassembled WGS sequence"/>
</dbReference>
<dbReference type="Gene3D" id="2.40.128.130">
    <property type="entry name" value="Autotransporter beta-domain"/>
    <property type="match status" value="1"/>
</dbReference>
<dbReference type="NCBIfam" id="TIGR01414">
    <property type="entry name" value="autotrans_barl"/>
    <property type="match status" value="1"/>
</dbReference>
<feature type="domain" description="Autotransporter" evidence="1">
    <location>
        <begin position="4"/>
        <end position="193"/>
    </location>
</feature>
<dbReference type="AlphaFoldDB" id="A0A644SCD9"/>
<evidence type="ECO:0000313" key="2">
    <source>
        <dbReference type="EMBL" id="EAH8157580.1"/>
    </source>
</evidence>
<dbReference type="RefSeq" id="WP_072230538.1">
    <property type="nucleotide sequence ID" value="NZ_FAZI01000040.1"/>
</dbReference>
<evidence type="ECO:0000313" key="5">
    <source>
        <dbReference type="Proteomes" id="UP000576616"/>
    </source>
</evidence>